<gene>
    <name evidence="1" type="ORF">GS3922_06700</name>
</gene>
<sequence length="94" mass="10928">MTKINGRLITGTYDEQGTAFTIQRFKTFPVESVLRQSELEQLEAYLRRHETEQEGQVVILYDQMPVWLSADEVGQCLADLEAIRSQWPHQQTET</sequence>
<dbReference type="GeneID" id="32407909"/>
<proteinExistence type="predicted"/>
<keyword evidence="2" id="KW-1185">Reference proteome</keyword>
<organism evidence="1 2">
    <name type="scientific">Geobacillus subterraneus</name>
    <dbReference type="NCBI Taxonomy" id="129338"/>
    <lineage>
        <taxon>Bacteria</taxon>
        <taxon>Bacillati</taxon>
        <taxon>Bacillota</taxon>
        <taxon>Bacilli</taxon>
        <taxon>Bacillales</taxon>
        <taxon>Anoxybacillaceae</taxon>
        <taxon>Geobacillus</taxon>
    </lineage>
</organism>
<evidence type="ECO:0000313" key="1">
    <source>
        <dbReference type="EMBL" id="AMX83394.1"/>
    </source>
</evidence>
<dbReference type="RefSeq" id="WP_063165718.1">
    <property type="nucleotide sequence ID" value="NZ_CP014342.1"/>
</dbReference>
<name>A0ABM6AAT3_9BACL</name>
<protein>
    <submittedName>
        <fullName evidence="1">Uncharacterized protein</fullName>
    </submittedName>
</protein>
<dbReference type="EMBL" id="CP014342">
    <property type="protein sequence ID" value="AMX83394.1"/>
    <property type="molecule type" value="Genomic_DNA"/>
</dbReference>
<reference evidence="1 2" key="1">
    <citation type="submission" date="2016-02" db="EMBL/GenBank/DDBJ databases">
        <title>Complete genome sequence of Geobacillus subterraneus KCTC 3922T.</title>
        <authorList>
            <person name="Lee D.-W."/>
            <person name="Lee Y.-J."/>
            <person name="Lee S.-J."/>
            <person name="Park G.-S."/>
            <person name="Lee S.-J."/>
            <person name="Shin J.-H."/>
        </authorList>
    </citation>
    <scope>NUCLEOTIDE SEQUENCE [LARGE SCALE GENOMIC DNA]</scope>
    <source>
        <strain evidence="1 2">KCTC 3922</strain>
    </source>
</reference>
<evidence type="ECO:0000313" key="2">
    <source>
        <dbReference type="Proteomes" id="UP000076226"/>
    </source>
</evidence>
<dbReference type="Proteomes" id="UP000076226">
    <property type="component" value="Chromosome"/>
</dbReference>
<accession>A0ABM6AAT3</accession>